<dbReference type="PANTHER" id="PTHR23135">
    <property type="entry name" value="MUR LIGASE FAMILY MEMBER"/>
    <property type="match status" value="1"/>
</dbReference>
<feature type="modified residue" description="N6-carboxylysine" evidence="12">
    <location>
        <position position="222"/>
    </location>
</feature>
<evidence type="ECO:0000259" key="16">
    <source>
        <dbReference type="Pfam" id="PF08245"/>
    </source>
</evidence>
<evidence type="ECO:0000313" key="17">
    <source>
        <dbReference type="EMBL" id="MFD1485560.1"/>
    </source>
</evidence>
<feature type="domain" description="Mur ligase N-terminal catalytic" evidence="14">
    <location>
        <begin position="27"/>
        <end position="97"/>
    </location>
</feature>
<keyword evidence="18" id="KW-1185">Reference proteome</keyword>
<keyword evidence="6 12" id="KW-0547">Nucleotide-binding</keyword>
<dbReference type="EC" id="6.3.2.-" evidence="12"/>
<keyword evidence="8 12" id="KW-0133">Cell shape</keyword>
<dbReference type="HAMAP" id="MF_00208">
    <property type="entry name" value="MurE"/>
    <property type="match status" value="1"/>
</dbReference>
<dbReference type="InterPro" id="IPR005761">
    <property type="entry name" value="UDP-N-AcMur-Glu-dNH2Pim_ligase"/>
</dbReference>
<comment type="PTM">
    <text evidence="12">Carboxylation is probably crucial for Mg(2+) binding and, consequently, for the gamma-phosphate positioning of ATP.</text>
</comment>
<keyword evidence="11 12" id="KW-0961">Cell wall biogenesis/degradation</keyword>
<evidence type="ECO:0000256" key="3">
    <source>
        <dbReference type="ARBA" id="ARBA00022490"/>
    </source>
</evidence>
<dbReference type="InterPro" id="IPR004101">
    <property type="entry name" value="Mur_ligase_C"/>
</dbReference>
<comment type="similarity">
    <text evidence="2 12">Belongs to the MurCDEF family. MurE subfamily.</text>
</comment>
<dbReference type="SUPFAM" id="SSF53244">
    <property type="entry name" value="MurD-like peptide ligases, peptide-binding domain"/>
    <property type="match status" value="1"/>
</dbReference>
<comment type="pathway">
    <text evidence="1 12 13">Cell wall biogenesis; peptidoglycan biosynthesis.</text>
</comment>
<evidence type="ECO:0000259" key="15">
    <source>
        <dbReference type="Pfam" id="PF02875"/>
    </source>
</evidence>
<proteinExistence type="inferred from homology"/>
<evidence type="ECO:0000256" key="11">
    <source>
        <dbReference type="ARBA" id="ARBA00023316"/>
    </source>
</evidence>
<dbReference type="NCBIfam" id="TIGR01085">
    <property type="entry name" value="murE"/>
    <property type="match status" value="1"/>
</dbReference>
<evidence type="ECO:0000256" key="6">
    <source>
        <dbReference type="ARBA" id="ARBA00022741"/>
    </source>
</evidence>
<protein>
    <recommendedName>
        <fullName evidence="12">UDP-N-acetylmuramyl-tripeptide synthetase</fullName>
        <ecNumber evidence="12">6.3.2.-</ecNumber>
    </recommendedName>
    <alternativeName>
        <fullName evidence="12">UDP-MurNAc-tripeptide synthetase</fullName>
    </alternativeName>
</protein>
<feature type="binding site" evidence="12">
    <location>
        <begin position="113"/>
        <end position="119"/>
    </location>
    <ligand>
        <name>ATP</name>
        <dbReference type="ChEBI" id="CHEBI:30616"/>
    </ligand>
</feature>
<dbReference type="Pfam" id="PF02875">
    <property type="entry name" value="Mur_ligase_C"/>
    <property type="match status" value="1"/>
</dbReference>
<dbReference type="GO" id="GO:0008765">
    <property type="term" value="F:UDP-N-acetylmuramoylalanyl-D-glutamate-2,6-diaminopimelate ligase activity"/>
    <property type="evidence" value="ECO:0007669"/>
    <property type="project" value="UniProtKB-EC"/>
</dbReference>
<feature type="binding site" evidence="12">
    <location>
        <position position="190"/>
    </location>
    <ligand>
        <name>UDP-N-acetyl-alpha-D-muramoyl-L-alanyl-D-glutamate</name>
        <dbReference type="ChEBI" id="CHEBI:83900"/>
    </ligand>
</feature>
<feature type="binding site" evidence="12">
    <location>
        <position position="34"/>
    </location>
    <ligand>
        <name>UDP-N-acetyl-alpha-D-muramoyl-L-alanyl-D-glutamate</name>
        <dbReference type="ChEBI" id="CHEBI:83900"/>
    </ligand>
</feature>
<dbReference type="SUPFAM" id="SSF63418">
    <property type="entry name" value="MurE/MurF N-terminal domain"/>
    <property type="match status" value="1"/>
</dbReference>
<dbReference type="EMBL" id="JBHTON010000033">
    <property type="protein sequence ID" value="MFD1485560.1"/>
    <property type="molecule type" value="Genomic_DNA"/>
</dbReference>
<feature type="domain" description="Mur ligase C-terminal" evidence="15">
    <location>
        <begin position="340"/>
        <end position="465"/>
    </location>
</feature>
<comment type="caution">
    <text evidence="12">Lacks conserved residue(s) required for the propagation of feature annotation.</text>
</comment>
<evidence type="ECO:0000256" key="13">
    <source>
        <dbReference type="RuleBase" id="RU004135"/>
    </source>
</evidence>
<accession>A0ABW4EAF2</accession>
<evidence type="ECO:0000256" key="10">
    <source>
        <dbReference type="ARBA" id="ARBA00023306"/>
    </source>
</evidence>
<dbReference type="InterPro" id="IPR018109">
    <property type="entry name" value="Folylpolyglutamate_synth_CS"/>
</dbReference>
<gene>
    <name evidence="12" type="primary">murE</name>
    <name evidence="17" type="ORF">ACFQ5J_10000</name>
</gene>
<evidence type="ECO:0000256" key="2">
    <source>
        <dbReference type="ARBA" id="ARBA00005898"/>
    </source>
</evidence>
<evidence type="ECO:0000256" key="9">
    <source>
        <dbReference type="ARBA" id="ARBA00022984"/>
    </source>
</evidence>
<feature type="binding site" evidence="12">
    <location>
        <position position="188"/>
    </location>
    <ligand>
        <name>UDP-N-acetyl-alpha-D-muramoyl-L-alanyl-D-glutamate</name>
        <dbReference type="ChEBI" id="CHEBI:83900"/>
    </ligand>
</feature>
<dbReference type="Gene3D" id="3.40.1390.10">
    <property type="entry name" value="MurE/MurF, N-terminal domain"/>
    <property type="match status" value="1"/>
</dbReference>
<dbReference type="Gene3D" id="3.90.190.20">
    <property type="entry name" value="Mur ligase, C-terminal domain"/>
    <property type="match status" value="1"/>
</dbReference>
<keyword evidence="5 12" id="KW-0132">Cell division</keyword>
<keyword evidence="9 12" id="KW-0573">Peptidoglycan synthesis</keyword>
<dbReference type="NCBIfam" id="NF001124">
    <property type="entry name" value="PRK00139.1-2"/>
    <property type="match status" value="1"/>
</dbReference>
<keyword evidence="4 12" id="KW-0436">Ligase</keyword>
<dbReference type="SUPFAM" id="SSF53623">
    <property type="entry name" value="MurD-like peptide ligases, catalytic domain"/>
    <property type="match status" value="1"/>
</dbReference>
<dbReference type="Gene3D" id="3.40.1190.10">
    <property type="entry name" value="Mur-like, catalytic domain"/>
    <property type="match status" value="1"/>
</dbReference>
<keyword evidence="3 12" id="KW-0963">Cytoplasm</keyword>
<evidence type="ECO:0000256" key="7">
    <source>
        <dbReference type="ARBA" id="ARBA00022840"/>
    </source>
</evidence>
<comment type="caution">
    <text evidence="17">The sequence shown here is derived from an EMBL/GenBank/DDBJ whole genome shotgun (WGS) entry which is preliminary data.</text>
</comment>
<evidence type="ECO:0000256" key="8">
    <source>
        <dbReference type="ARBA" id="ARBA00022960"/>
    </source>
</evidence>
<dbReference type="InterPro" id="IPR036565">
    <property type="entry name" value="Mur-like_cat_sf"/>
</dbReference>
<evidence type="ECO:0000313" key="18">
    <source>
        <dbReference type="Proteomes" id="UP001597252"/>
    </source>
</evidence>
<keyword evidence="7 12" id="KW-0067">ATP-binding</keyword>
<comment type="function">
    <text evidence="12">Catalyzes the addition of an amino acid to the nucleotide precursor UDP-N-acetylmuramoyl-L-alanyl-D-glutamate (UMAG) in the biosynthesis of bacterial cell-wall peptidoglycan.</text>
</comment>
<dbReference type="InterPro" id="IPR000713">
    <property type="entry name" value="Mur_ligase_N"/>
</dbReference>
<evidence type="ECO:0000259" key="14">
    <source>
        <dbReference type="Pfam" id="PF01225"/>
    </source>
</evidence>
<sequence length="510" mass="55178">MQIKDCATLLNLDQPTRQRLVADQTEVTSLTPDTRQVQPGGCFVAIKGQHFDGHAHVQEAIAKGAVFVVVGHPVAASGAVIVQVPDPNQALAQLSVRFFGDPSAKLKLFGVTGTNGKTTVTHLIQQILNAAATDCGLIGTLAVTGGKQPHAALNTTPDAYWNQVYLSEMEQAGKQACAMEVSSIGLSQGRVRGIDFDTAVFTNLTEDHLDYHKTFADYFEAKALLFEQLGNTYHHGQKVKTAVINIDDPYGRKLVQRTTANVLTYGTKGRGDLQATDIRVGADGTHFSLTIAGRRYPVHLQLMGKFNIYNALAAFGATYVHGIAPKTIIRALAKVTGVRGRFEIVPTPEQVTVIVDYAHTPDGLENVLQTIASFAQRRVFCVVGCGGDREAAKRPAMATIACQLADEPIFTADNPHTEDPDAIIDQMVDGLDPATYTRLRDRKQAIVYALSQAKAKDVVLIAGKGHEDYQVIGTQKQHFDDVEQVQAYYAAKAASAVSKTRSVNYFSKNA</sequence>
<organism evidence="17 18">
    <name type="scientific">Lacticaseibacillus baoqingensis</name>
    <dbReference type="NCBI Taxonomy" id="2486013"/>
    <lineage>
        <taxon>Bacteria</taxon>
        <taxon>Bacillati</taxon>
        <taxon>Bacillota</taxon>
        <taxon>Bacilli</taxon>
        <taxon>Lactobacillales</taxon>
        <taxon>Lactobacillaceae</taxon>
        <taxon>Lacticaseibacillus</taxon>
    </lineage>
</organism>
<dbReference type="NCBIfam" id="NF001126">
    <property type="entry name" value="PRK00139.1-4"/>
    <property type="match status" value="1"/>
</dbReference>
<evidence type="ECO:0000256" key="12">
    <source>
        <dbReference type="HAMAP-Rule" id="MF_00208"/>
    </source>
</evidence>
<dbReference type="InterPro" id="IPR013221">
    <property type="entry name" value="Mur_ligase_cen"/>
</dbReference>
<dbReference type="RefSeq" id="WP_125754031.1">
    <property type="nucleotide sequence ID" value="NZ_JBHTON010000033.1"/>
</dbReference>
<feature type="binding site" evidence="12">
    <location>
        <position position="182"/>
    </location>
    <ligand>
        <name>UDP-N-acetyl-alpha-D-muramoyl-L-alanyl-D-glutamate</name>
        <dbReference type="ChEBI" id="CHEBI:83900"/>
    </ligand>
</feature>
<keyword evidence="12" id="KW-0460">Magnesium</keyword>
<name>A0ABW4EAF2_9LACO</name>
<dbReference type="PANTHER" id="PTHR23135:SF4">
    <property type="entry name" value="UDP-N-ACETYLMURAMOYL-L-ALANYL-D-GLUTAMATE--2,6-DIAMINOPIMELATE LIGASE MURE HOMOLOG, CHLOROPLASTIC"/>
    <property type="match status" value="1"/>
</dbReference>
<reference evidence="18" key="1">
    <citation type="journal article" date="2019" name="Int. J. Syst. Evol. Microbiol.">
        <title>The Global Catalogue of Microorganisms (GCM) 10K type strain sequencing project: providing services to taxonomists for standard genome sequencing and annotation.</title>
        <authorList>
            <consortium name="The Broad Institute Genomics Platform"/>
            <consortium name="The Broad Institute Genome Sequencing Center for Infectious Disease"/>
            <person name="Wu L."/>
            <person name="Ma J."/>
        </authorList>
    </citation>
    <scope>NUCLEOTIDE SEQUENCE [LARGE SCALE GENOMIC DNA]</scope>
    <source>
        <strain evidence="18">CCM 8903</strain>
    </source>
</reference>
<comment type="subcellular location">
    <subcellularLocation>
        <location evidence="12 13">Cytoplasm</location>
    </subcellularLocation>
</comment>
<dbReference type="InterPro" id="IPR036615">
    <property type="entry name" value="Mur_ligase_C_dom_sf"/>
</dbReference>
<dbReference type="Pfam" id="PF08245">
    <property type="entry name" value="Mur_ligase_M"/>
    <property type="match status" value="1"/>
</dbReference>
<evidence type="ECO:0000256" key="1">
    <source>
        <dbReference type="ARBA" id="ARBA00004752"/>
    </source>
</evidence>
<dbReference type="Pfam" id="PF01225">
    <property type="entry name" value="Mur_ligase"/>
    <property type="match status" value="1"/>
</dbReference>
<keyword evidence="10 12" id="KW-0131">Cell cycle</keyword>
<feature type="binding site" evidence="12">
    <location>
        <begin position="155"/>
        <end position="156"/>
    </location>
    <ligand>
        <name>UDP-N-acetyl-alpha-D-muramoyl-L-alanyl-D-glutamate</name>
        <dbReference type="ChEBI" id="CHEBI:83900"/>
    </ligand>
</feature>
<evidence type="ECO:0000256" key="5">
    <source>
        <dbReference type="ARBA" id="ARBA00022618"/>
    </source>
</evidence>
<feature type="binding site" evidence="12">
    <location>
        <position position="154"/>
    </location>
    <ligand>
        <name>UDP-N-acetyl-alpha-D-muramoyl-L-alanyl-D-glutamate</name>
        <dbReference type="ChEBI" id="CHEBI:83900"/>
    </ligand>
</feature>
<evidence type="ECO:0000256" key="4">
    <source>
        <dbReference type="ARBA" id="ARBA00022598"/>
    </source>
</evidence>
<comment type="cofactor">
    <cofactor evidence="12">
        <name>Mg(2+)</name>
        <dbReference type="ChEBI" id="CHEBI:18420"/>
    </cofactor>
</comment>
<dbReference type="PROSITE" id="PS01011">
    <property type="entry name" value="FOLYLPOLYGLU_SYNT_1"/>
    <property type="match status" value="1"/>
</dbReference>
<dbReference type="Proteomes" id="UP001597252">
    <property type="component" value="Unassembled WGS sequence"/>
</dbReference>
<dbReference type="InterPro" id="IPR035911">
    <property type="entry name" value="MurE/MurF_N"/>
</dbReference>
<feature type="domain" description="Mur ligase central" evidence="16">
    <location>
        <begin position="111"/>
        <end position="317"/>
    </location>
</feature>